<feature type="region of interest" description="Disordered" evidence="1">
    <location>
        <begin position="36"/>
        <end position="62"/>
    </location>
</feature>
<keyword evidence="2" id="KW-0732">Signal</keyword>
<evidence type="ECO:0000313" key="4">
    <source>
        <dbReference type="Proteomes" id="UP001519293"/>
    </source>
</evidence>
<protein>
    <submittedName>
        <fullName evidence="3">Spore cortex protein</fullName>
    </submittedName>
</protein>
<dbReference type="Proteomes" id="UP001519293">
    <property type="component" value="Unassembled WGS sequence"/>
</dbReference>
<dbReference type="InterPro" id="IPR019076">
    <property type="entry name" value="Spore_lipoprot_YhcN/YlaJ-like"/>
</dbReference>
<dbReference type="PROSITE" id="PS51257">
    <property type="entry name" value="PROKAR_LIPOPROTEIN"/>
    <property type="match status" value="1"/>
</dbReference>
<sequence length="224" mass="24920">MNKKLAVLPFAAFLTLGLAGCGANDESASRNINQTQPLGYYSNENHQNRGGNAQLLDGADNDGPVTEIMDHSLGAEGKNKYVRVRNDGTQEPHLFSREDKNYHGHLGNNVRPARNSYYEAYSGELVEKINMAANSVTNVKDSQTVVNGEHVIIAARINDANRTAQTKARIREAVYPYLKGKNVKIVTDESTYNRLRNIDNDLRDGGPKDQLYLDVKNMIHQMTD</sequence>
<keyword evidence="4" id="KW-1185">Reference proteome</keyword>
<proteinExistence type="predicted"/>
<name>A0ABS4RCE5_9BACI</name>
<evidence type="ECO:0000256" key="2">
    <source>
        <dbReference type="SAM" id="SignalP"/>
    </source>
</evidence>
<dbReference type="EMBL" id="JAGIKZ010000004">
    <property type="protein sequence ID" value="MBP2240562.1"/>
    <property type="molecule type" value="Genomic_DNA"/>
</dbReference>
<feature type="compositionally biased region" description="Polar residues" evidence="1">
    <location>
        <begin position="36"/>
        <end position="51"/>
    </location>
</feature>
<organism evidence="3 4">
    <name type="scientific">Cytobacillus eiseniae</name>
    <dbReference type="NCBI Taxonomy" id="762947"/>
    <lineage>
        <taxon>Bacteria</taxon>
        <taxon>Bacillati</taxon>
        <taxon>Bacillota</taxon>
        <taxon>Bacilli</taxon>
        <taxon>Bacillales</taxon>
        <taxon>Bacillaceae</taxon>
        <taxon>Cytobacillus</taxon>
    </lineage>
</organism>
<feature type="signal peptide" evidence="2">
    <location>
        <begin position="1"/>
        <end position="19"/>
    </location>
</feature>
<gene>
    <name evidence="3" type="ORF">J2Z40_001119</name>
</gene>
<comment type="caution">
    <text evidence="3">The sequence shown here is derived from an EMBL/GenBank/DDBJ whole genome shotgun (WGS) entry which is preliminary data.</text>
</comment>
<evidence type="ECO:0000313" key="3">
    <source>
        <dbReference type="EMBL" id="MBP2240562.1"/>
    </source>
</evidence>
<evidence type="ECO:0000256" key="1">
    <source>
        <dbReference type="SAM" id="MobiDB-lite"/>
    </source>
</evidence>
<dbReference type="RefSeq" id="WP_066396332.1">
    <property type="nucleotide sequence ID" value="NZ_JAGIKZ010000004.1"/>
</dbReference>
<dbReference type="Pfam" id="PF09580">
    <property type="entry name" value="Spore_YhcN_YlaJ"/>
    <property type="match status" value="1"/>
</dbReference>
<accession>A0ABS4RCE5</accession>
<feature type="chain" id="PRO_5046346772" evidence="2">
    <location>
        <begin position="20"/>
        <end position="224"/>
    </location>
</feature>
<reference evidence="3 4" key="1">
    <citation type="submission" date="2021-03" db="EMBL/GenBank/DDBJ databases">
        <title>Genomic Encyclopedia of Type Strains, Phase IV (KMG-IV): sequencing the most valuable type-strain genomes for metagenomic binning, comparative biology and taxonomic classification.</title>
        <authorList>
            <person name="Goeker M."/>
        </authorList>
    </citation>
    <scope>NUCLEOTIDE SEQUENCE [LARGE SCALE GENOMIC DNA]</scope>
    <source>
        <strain evidence="3 4">DSM 26675</strain>
    </source>
</reference>